<name>A0ABU5N382_9MICO</name>
<evidence type="ECO:0000259" key="1">
    <source>
        <dbReference type="Pfam" id="PF01028"/>
    </source>
</evidence>
<protein>
    <submittedName>
        <fullName evidence="3">DNA topoisomerase IB</fullName>
    </submittedName>
</protein>
<reference evidence="3 4" key="1">
    <citation type="submission" date="2023-10" db="EMBL/GenBank/DDBJ databases">
        <title>Microbacterium xanthum sp. nov., isolated from seaweed.</title>
        <authorList>
            <person name="Lee S.D."/>
        </authorList>
    </citation>
    <scope>NUCLEOTIDE SEQUENCE [LARGE SCALE GENOMIC DNA]</scope>
    <source>
        <strain evidence="3 4">KCTC 19124</strain>
    </source>
</reference>
<dbReference type="SUPFAM" id="SSF56349">
    <property type="entry name" value="DNA breaking-rejoining enzymes"/>
    <property type="match status" value="1"/>
</dbReference>
<feature type="domain" description="DNA topoisomerase I catalytic core eukaryotic-type" evidence="1">
    <location>
        <begin position="82"/>
        <end position="285"/>
    </location>
</feature>
<proteinExistence type="predicted"/>
<dbReference type="Pfam" id="PF21338">
    <property type="entry name" value="Top1B_N_bact"/>
    <property type="match status" value="1"/>
</dbReference>
<organism evidence="3 4">
    <name type="scientific">Microbacterium aquimaris</name>
    <dbReference type="NCBI Taxonomy" id="459816"/>
    <lineage>
        <taxon>Bacteria</taxon>
        <taxon>Bacillati</taxon>
        <taxon>Actinomycetota</taxon>
        <taxon>Actinomycetes</taxon>
        <taxon>Micrococcales</taxon>
        <taxon>Microbacteriaceae</taxon>
        <taxon>Microbacterium</taxon>
    </lineage>
</organism>
<dbReference type="InterPro" id="IPR013500">
    <property type="entry name" value="TopoI_cat_euk"/>
</dbReference>
<dbReference type="InterPro" id="IPR035447">
    <property type="entry name" value="DNA_topo_I_N_sf"/>
</dbReference>
<feature type="domain" description="DNA topoisomerase IB N-terminal" evidence="2">
    <location>
        <begin position="23"/>
        <end position="70"/>
    </location>
</feature>
<evidence type="ECO:0000259" key="2">
    <source>
        <dbReference type="Pfam" id="PF21338"/>
    </source>
</evidence>
<sequence>MARLVRVHPADDPGITRVRSRNGFRYVDPSGQDIDAADRSRIEQLVIPPAWQDVWVCTEDFGHIQAVGVDDAGRRQYIYHPQWRARRDSRKFARALDLAGALPQARRLATRALRRESLDRERVLGVAFTLLDEGAPRIGSARYLERHGSRGLTTLQRRDAAVEGVVVTLSFPAKSGQRARIRIEDADLATAIAELVVGRARSPLLGYRKGRRRVSLNPAEVNAHVRSLTGGVFTAKDFRTLRGTILAADALARMGTVDTERDRKRAEALAVRVTSESLGNTPAVARGSYIDPRVFARYAKGDLLDLNVMPESAIRRLILG</sequence>
<dbReference type="Gene3D" id="3.30.66.10">
    <property type="entry name" value="DNA topoisomerase I domain"/>
    <property type="match status" value="1"/>
</dbReference>
<dbReference type="Gene3D" id="3.90.15.10">
    <property type="entry name" value="Topoisomerase I, Chain A, domain 3"/>
    <property type="match status" value="1"/>
</dbReference>
<dbReference type="EMBL" id="JAWJYN010000001">
    <property type="protein sequence ID" value="MDZ8160534.1"/>
    <property type="molecule type" value="Genomic_DNA"/>
</dbReference>
<gene>
    <name evidence="3" type="ORF">R2Q92_01715</name>
</gene>
<dbReference type="InterPro" id="IPR011010">
    <property type="entry name" value="DNA_brk_join_enz"/>
</dbReference>
<dbReference type="PROSITE" id="PS52038">
    <property type="entry name" value="TOPO_IB_2"/>
    <property type="match status" value="1"/>
</dbReference>
<dbReference type="Pfam" id="PF01028">
    <property type="entry name" value="Topoisom_I"/>
    <property type="match status" value="1"/>
</dbReference>
<comment type="caution">
    <text evidence="3">The sequence shown here is derived from an EMBL/GenBank/DDBJ whole genome shotgun (WGS) entry which is preliminary data.</text>
</comment>
<dbReference type="Proteomes" id="UP001291912">
    <property type="component" value="Unassembled WGS sequence"/>
</dbReference>
<dbReference type="RefSeq" id="WP_194423241.1">
    <property type="nucleotide sequence ID" value="NZ_BAAAPT010000001.1"/>
</dbReference>
<dbReference type="InterPro" id="IPR014711">
    <property type="entry name" value="TopoI_cat_a-hlx-sub_euk"/>
</dbReference>
<keyword evidence="4" id="KW-1185">Reference proteome</keyword>
<dbReference type="InterPro" id="IPR049331">
    <property type="entry name" value="Top1B_N_bact"/>
</dbReference>
<evidence type="ECO:0000313" key="3">
    <source>
        <dbReference type="EMBL" id="MDZ8160534.1"/>
    </source>
</evidence>
<dbReference type="SUPFAM" id="SSF55869">
    <property type="entry name" value="DNA topoisomerase I domain"/>
    <property type="match status" value="1"/>
</dbReference>
<dbReference type="Gene3D" id="1.10.132.120">
    <property type="match status" value="1"/>
</dbReference>
<accession>A0ABU5N382</accession>
<evidence type="ECO:0000313" key="4">
    <source>
        <dbReference type="Proteomes" id="UP001291912"/>
    </source>
</evidence>